<comment type="catalytic activity">
    <reaction evidence="15">
        <text>Exonucleolytic cleavage (in the presence of ATP) in either 5'- to 3'- or 3'- to 5'-direction to yield 5'-phosphooligonucleotides.</text>
        <dbReference type="EC" id="3.1.11.5"/>
    </reaction>
</comment>
<evidence type="ECO:0000256" key="16">
    <source>
        <dbReference type="PROSITE-ProRule" id="PRU00560"/>
    </source>
</evidence>
<evidence type="ECO:0000256" key="2">
    <source>
        <dbReference type="ARBA" id="ARBA00022723"/>
    </source>
</evidence>
<dbReference type="Gene3D" id="1.10.486.10">
    <property type="entry name" value="PCRA, domain 4"/>
    <property type="match status" value="1"/>
</dbReference>
<evidence type="ECO:0000259" key="17">
    <source>
        <dbReference type="PROSITE" id="PS51198"/>
    </source>
</evidence>
<dbReference type="PANTHER" id="PTHR11070">
    <property type="entry name" value="UVRD / RECB / PCRA DNA HELICASE FAMILY MEMBER"/>
    <property type="match status" value="1"/>
</dbReference>
<dbReference type="PROSITE" id="PS51198">
    <property type="entry name" value="UVRD_HELICASE_ATP_BIND"/>
    <property type="match status" value="1"/>
</dbReference>
<feature type="active site" description="For nuclease activity" evidence="15">
    <location>
        <position position="1101"/>
    </location>
</feature>
<feature type="binding site" evidence="15">
    <location>
        <position position="964"/>
    </location>
    <ligand>
        <name>Mg(2+)</name>
        <dbReference type="ChEBI" id="CHEBI:18420"/>
    </ligand>
</feature>
<evidence type="ECO:0000256" key="8">
    <source>
        <dbReference type="ARBA" id="ARBA00022840"/>
    </source>
</evidence>
<evidence type="ECO:0000313" key="20">
    <source>
        <dbReference type="Proteomes" id="UP001595692"/>
    </source>
</evidence>
<keyword evidence="1 15" id="KW-0540">Nuclease</keyword>
<keyword evidence="8 15" id="KW-0067">ATP-binding</keyword>
<evidence type="ECO:0000256" key="10">
    <source>
        <dbReference type="ARBA" id="ARBA00023125"/>
    </source>
</evidence>
<keyword evidence="4 15" id="KW-0227">DNA damage</keyword>
<dbReference type="PANTHER" id="PTHR11070:SF23">
    <property type="entry name" value="RECBCD ENZYME SUBUNIT RECB"/>
    <property type="match status" value="1"/>
</dbReference>
<reference evidence="20" key="1">
    <citation type="journal article" date="2019" name="Int. J. Syst. Evol. Microbiol.">
        <title>The Global Catalogue of Microorganisms (GCM) 10K type strain sequencing project: providing services to taxonomists for standard genome sequencing and annotation.</title>
        <authorList>
            <consortium name="The Broad Institute Genomics Platform"/>
            <consortium name="The Broad Institute Genome Sequencing Center for Infectious Disease"/>
            <person name="Wu L."/>
            <person name="Ma J."/>
        </authorList>
    </citation>
    <scope>NUCLEOTIDE SEQUENCE [LARGE SCALE GENOMIC DNA]</scope>
    <source>
        <strain evidence="20">CCUG 54939</strain>
    </source>
</reference>
<feature type="domain" description="UvrD-like helicase ATP-binding" evidence="17">
    <location>
        <begin position="1"/>
        <end position="451"/>
    </location>
</feature>
<evidence type="ECO:0000259" key="18">
    <source>
        <dbReference type="PROSITE" id="PS51217"/>
    </source>
</evidence>
<name>A0ABV8CNX4_9GAMM</name>
<evidence type="ECO:0000256" key="1">
    <source>
        <dbReference type="ARBA" id="ARBA00022722"/>
    </source>
</evidence>
<keyword evidence="11 15" id="KW-0234">DNA repair</keyword>
<dbReference type="CDD" id="cd22352">
    <property type="entry name" value="RecB_C-like"/>
    <property type="match status" value="1"/>
</dbReference>
<dbReference type="Gene3D" id="3.90.320.10">
    <property type="match status" value="1"/>
</dbReference>
<evidence type="ECO:0000256" key="9">
    <source>
        <dbReference type="ARBA" id="ARBA00022842"/>
    </source>
</evidence>
<dbReference type="Gene3D" id="3.40.50.300">
    <property type="entry name" value="P-loop containing nucleotide triphosphate hydrolases"/>
    <property type="match status" value="2"/>
</dbReference>
<evidence type="ECO:0000256" key="7">
    <source>
        <dbReference type="ARBA" id="ARBA00022839"/>
    </source>
</evidence>
<evidence type="ECO:0000313" key="19">
    <source>
        <dbReference type="EMBL" id="MFC3913848.1"/>
    </source>
</evidence>
<evidence type="ECO:0000256" key="3">
    <source>
        <dbReference type="ARBA" id="ARBA00022741"/>
    </source>
</evidence>
<dbReference type="EMBL" id="JBHSAF010000014">
    <property type="protein sequence ID" value="MFC3913848.1"/>
    <property type="molecule type" value="Genomic_DNA"/>
</dbReference>
<evidence type="ECO:0000256" key="11">
    <source>
        <dbReference type="ARBA" id="ARBA00023204"/>
    </source>
</evidence>
<dbReference type="Pfam" id="PF00580">
    <property type="entry name" value="UvrD-helicase"/>
    <property type="match status" value="1"/>
</dbReference>
<keyword evidence="2 15" id="KW-0479">Metal-binding</keyword>
<dbReference type="InterPro" id="IPR014017">
    <property type="entry name" value="DNA_helicase_UvrD-like_C"/>
</dbReference>
<dbReference type="InterPro" id="IPR014016">
    <property type="entry name" value="UvrD-like_ATP-bd"/>
</dbReference>
<dbReference type="InterPro" id="IPR038726">
    <property type="entry name" value="PDDEXK_AddAB-type"/>
</dbReference>
<evidence type="ECO:0000256" key="6">
    <source>
        <dbReference type="ARBA" id="ARBA00022806"/>
    </source>
</evidence>
<keyword evidence="7 15" id="KW-0269">Exonuclease</keyword>
<evidence type="ECO:0000256" key="13">
    <source>
        <dbReference type="ARBA" id="ARBA00034617"/>
    </source>
</evidence>
<feature type="binding site" evidence="16">
    <location>
        <begin position="21"/>
        <end position="28"/>
    </location>
    <ligand>
        <name>ATP</name>
        <dbReference type="ChEBI" id="CHEBI:30616"/>
    </ligand>
</feature>
<dbReference type="InterPro" id="IPR011335">
    <property type="entry name" value="Restrct_endonuc-II-like"/>
</dbReference>
<evidence type="ECO:0000256" key="4">
    <source>
        <dbReference type="ARBA" id="ARBA00022763"/>
    </source>
</evidence>
<keyword evidence="10 15" id="KW-0238">DNA-binding</keyword>
<feature type="binding site" evidence="15">
    <location>
        <position position="1101"/>
    </location>
    <ligand>
        <name>Mg(2+)</name>
        <dbReference type="ChEBI" id="CHEBI:18420"/>
    </ligand>
</feature>
<protein>
    <recommendedName>
        <fullName evidence="15">RecBCD enzyme subunit RecB</fullName>
        <ecNumber evidence="15">3.1.11.5</ecNumber>
        <ecNumber evidence="15">5.6.2.4</ecNumber>
    </recommendedName>
    <alternativeName>
        <fullName evidence="15">DNA 3'-5' helicase subunit RecB</fullName>
    </alternativeName>
    <alternativeName>
        <fullName evidence="15">Exonuclease V subunit RecB</fullName>
        <shortName evidence="15">ExoV subunit RecB</shortName>
    </alternativeName>
    <alternativeName>
        <fullName evidence="15">Helicase/nuclease RecBCD subunit RecB</fullName>
    </alternativeName>
</protein>
<keyword evidence="3 15" id="KW-0547">Nucleotide-binding</keyword>
<sequence length="1194" mass="132439">MTPVQLDPLRFPLHGQRLIEASAGTGKTYTITGLYLRLLLGHGDTEGASATAYARALSVPEILVVTFTDAATEELRGRIRTRIHQARLAFLRSAAGDDTLLAALLEQTADHAQAAARLLAAERQMDEAAIFTIHSFCQRMLRQYAFESGALFNTELLTDEGALRRQAVCDYWRQHFYPAPPGLVRAVRQCWSGPEALLADLQSLINSPELVVLPSLTTPDLLTYHQQQMARITRLKQAWLAQQEEIRAQTEGHISRYTGKNYDAWLAAIGAWAQQQDGDYQLPDALGRFRLSVLATNLKKGGQLPTLALFAQIDEFMAAPPNLRALILQQAAADVRQRLQQAKGREHWLSFDDLLANLDQALCSPLGEQLSKRVRQLYPVAMIDEFQDTDPQQYRIFHRLYGASDTPTALLMIGDPKQAIYGFRGADIFTYMQARRHVPDHYTLGRNYRSSKALVAAINTLFARASAPFIYDADIPFWPVSAQGKAAGLRLRGEDAPVLNCWWQTDPPTLNKGRYQALMAQATANEITSLLQAANQGQAWLGDQLLQAGDIAVLVRTGAEGRLIQQQLSRRGVASVYLSNRESVFSQQEANDLLLILQACLQPESERALRAALATALFDLDALALDALTLDEIVWEQTVSEFRDYQQLWRRKGVLVMLQALLQRRELAASLLGAPLGERRLTNFLHLGELLQQASAELDSDYALLRWFSEAIANPGNSATEQILRLESERKLVQIVTIHKSKGLEYPLVFLPFICAYRSSDLALYHVDGELRLDLAANAEARAEADKERLAEDLRLLYVALTRAVYACWLGLAPVKSGQSRTLTTDLHHSAIGYLLQGAEPAEAERMTAALQALQAATPGIAVLPPPVSLASGSLPATATPTQPPCVRRFAGQIERNWWISSYSALSAASDRHAEGVLAIPGFDAEVANDATPVAQSAVAPASPERELTIFDFPRGARAGTLLHTLFEQIDFVAIHQAALQGETNLCFEQQISQWLQQSGFETHWAPVLRQQVEAVLATELDAAALPGLRLGAVPAERRQVELEFLLPMAELDALRLSEVIARHDPLSRQAGPLAFPTVRGMLKGFIDLVFEHQGRWYVLDYKSNHLGDQAADYQPAALSAAMLAHRYDLQYQLYSLALHRLLRQRLPDYEPERHLGGVFYLFLRGMPQAGVWFAKPELALINELDLLFSGARS</sequence>
<dbReference type="EC" id="5.6.2.4" evidence="15"/>
<dbReference type="PROSITE" id="PS51217">
    <property type="entry name" value="UVRD_HELICASE_CTER"/>
    <property type="match status" value="1"/>
</dbReference>
<comment type="caution">
    <text evidence="19">The sequence shown here is derived from an EMBL/GenBank/DDBJ whole genome shotgun (WGS) entry which is preliminary data.</text>
</comment>
<evidence type="ECO:0000256" key="5">
    <source>
        <dbReference type="ARBA" id="ARBA00022801"/>
    </source>
</evidence>
<gene>
    <name evidence="15 19" type="primary">recB</name>
    <name evidence="19" type="ORF">ACFOSS_10265</name>
</gene>
<comment type="miscellaneous">
    <text evidence="15">In the RecBCD complex, RecB has a slow 3'-5' helicase, an exonuclease activity and loads RecA onto ssDNA, RecD has a fast 5'-3' helicase activity, while RecC stimulates the ATPase and processivity of the RecB helicase and contributes to recognition of the Chi site.</text>
</comment>
<dbReference type="NCBIfam" id="TIGR00609">
    <property type="entry name" value="recB"/>
    <property type="match status" value="1"/>
</dbReference>
<keyword evidence="5 15" id="KW-0378">Hydrolase</keyword>
<evidence type="ECO:0000256" key="12">
    <source>
        <dbReference type="ARBA" id="ARBA00023235"/>
    </source>
</evidence>
<comment type="subunit">
    <text evidence="15">Heterotrimer of RecB, RecC and RecD. All subunits contribute to DNA-binding. Interacts with RecA.</text>
</comment>
<keyword evidence="9 15" id="KW-0460">Magnesium</keyword>
<dbReference type="InterPro" id="IPR000212">
    <property type="entry name" value="DNA_helicase_UvrD/REP"/>
</dbReference>
<dbReference type="HAMAP" id="MF_01485">
    <property type="entry name" value="RecB"/>
    <property type="match status" value="1"/>
</dbReference>
<feature type="domain" description="UvrD-like helicase C-terminal" evidence="18">
    <location>
        <begin position="481"/>
        <end position="743"/>
    </location>
</feature>
<comment type="similarity">
    <text evidence="15">Belongs to the helicase family. UvrD subfamily.</text>
</comment>
<dbReference type="Pfam" id="PF13361">
    <property type="entry name" value="UvrD_C"/>
    <property type="match status" value="2"/>
</dbReference>
<comment type="catalytic activity">
    <reaction evidence="14 15">
        <text>ATP + H2O = ADP + phosphate + H(+)</text>
        <dbReference type="Rhea" id="RHEA:13065"/>
        <dbReference type="ChEBI" id="CHEBI:15377"/>
        <dbReference type="ChEBI" id="CHEBI:15378"/>
        <dbReference type="ChEBI" id="CHEBI:30616"/>
        <dbReference type="ChEBI" id="CHEBI:43474"/>
        <dbReference type="ChEBI" id="CHEBI:456216"/>
        <dbReference type="EC" id="5.6.2.4"/>
    </reaction>
</comment>
<dbReference type="SUPFAM" id="SSF52980">
    <property type="entry name" value="Restriction endonuclease-like"/>
    <property type="match status" value="1"/>
</dbReference>
<dbReference type="Pfam" id="PF12705">
    <property type="entry name" value="PDDEXK_1"/>
    <property type="match status" value="1"/>
</dbReference>
<feature type="binding site" evidence="15">
    <location>
        <position position="1088"/>
    </location>
    <ligand>
        <name>Mg(2+)</name>
        <dbReference type="ChEBI" id="CHEBI:18420"/>
    </ligand>
</feature>
<dbReference type="Proteomes" id="UP001595692">
    <property type="component" value="Unassembled WGS sequence"/>
</dbReference>
<dbReference type="InterPro" id="IPR004586">
    <property type="entry name" value="RecB"/>
</dbReference>
<comment type="catalytic activity">
    <reaction evidence="13 15">
        <text>Couples ATP hydrolysis with the unwinding of duplex DNA by translocating in the 3'-5' direction.</text>
        <dbReference type="EC" id="5.6.2.4"/>
    </reaction>
</comment>
<dbReference type="Gene3D" id="1.10.3170.10">
    <property type="entry name" value="Recbcd, chain B, domain 2"/>
    <property type="match status" value="1"/>
</dbReference>
<comment type="domain">
    <text evidence="15">The C-terminal domain has nuclease activity and interacts with RecD. It interacts with RecA, facilitating its loading onto ssDNA.</text>
</comment>
<keyword evidence="12 15" id="KW-0413">Isomerase</keyword>
<dbReference type="CDD" id="cd18807">
    <property type="entry name" value="SF1_C_UvrD"/>
    <property type="match status" value="1"/>
</dbReference>
<feature type="region of interest" description="DNA-binding and helicase activity, interacts with RecC" evidence="15">
    <location>
        <begin position="1"/>
        <end position="839"/>
    </location>
</feature>
<dbReference type="InterPro" id="IPR027417">
    <property type="entry name" value="P-loop_NTPase"/>
</dbReference>
<evidence type="ECO:0000256" key="14">
    <source>
        <dbReference type="ARBA" id="ARBA00048988"/>
    </source>
</evidence>
<keyword evidence="20" id="KW-1185">Reference proteome</keyword>
<organism evidence="19 20">
    <name type="scientific">Pseudaeromonas sharmana</name>
    <dbReference type="NCBI Taxonomy" id="328412"/>
    <lineage>
        <taxon>Bacteria</taxon>
        <taxon>Pseudomonadati</taxon>
        <taxon>Pseudomonadota</taxon>
        <taxon>Gammaproteobacteria</taxon>
        <taxon>Aeromonadales</taxon>
        <taxon>Aeromonadaceae</taxon>
        <taxon>Pseudaeromonas</taxon>
    </lineage>
</organism>
<dbReference type="RefSeq" id="WP_377152263.1">
    <property type="nucleotide sequence ID" value="NZ_JBHSAF010000014.1"/>
</dbReference>
<dbReference type="SUPFAM" id="SSF52540">
    <property type="entry name" value="P-loop containing nucleoside triphosphate hydrolases"/>
    <property type="match status" value="1"/>
</dbReference>
<dbReference type="EC" id="3.1.11.5" evidence="15"/>
<keyword evidence="6 15" id="KW-0347">Helicase</keyword>
<dbReference type="GO" id="GO:0008854">
    <property type="term" value="F:exodeoxyribonuclease V activity"/>
    <property type="evidence" value="ECO:0007669"/>
    <property type="project" value="UniProtKB-EC"/>
</dbReference>
<comment type="function">
    <text evidence="15">A helicase/nuclease that prepares dsDNA breaks (DSB) for recombinational DNA repair. Binds to DSBs and unwinds DNA via a highly rapid and processive ATP-dependent bidirectional helicase activity. Unwinds dsDNA until it encounters a Chi (crossover hotspot instigator) sequence from the 3' direction. Cuts ssDNA a few nucleotides 3' to the Chi site. The properties and activities of the enzyme are changed at Chi. The Chi-altered holoenzyme produces a long 3'-ssDNA overhang and facilitates RecA-binding to the ssDNA for homologous DNA recombination and repair. Holoenzyme degrades any linearized DNA that is unable to undergo homologous recombination. In the holoenzyme this subunit contributes ATPase, 3'-5' helicase, exonuclease activity and loads RecA onto ssDNA.</text>
</comment>
<proteinExistence type="inferred from homology"/>
<accession>A0ABV8CNX4</accession>
<evidence type="ECO:0000256" key="15">
    <source>
        <dbReference type="HAMAP-Rule" id="MF_01485"/>
    </source>
</evidence>
<comment type="domain">
    <text evidence="15">The N-terminal DNA-binding domain is a ssDNA-dependent ATPase and has ATP-dependent 3'-5' helicase function. This domain interacts with RecC.</text>
</comment>
<dbReference type="InterPro" id="IPR011604">
    <property type="entry name" value="PDDEXK-like_dom_sf"/>
</dbReference>
<feature type="region of interest" description="Nuclease activity, interacts with RecD and RecA" evidence="15">
    <location>
        <begin position="897"/>
        <end position="1194"/>
    </location>
</feature>
<comment type="cofactor">
    <cofactor evidence="15">
        <name>Mg(2+)</name>
        <dbReference type="ChEBI" id="CHEBI:18420"/>
    </cofactor>
    <text evidence="15">Binds 1 Mg(2+) ion per subunit.</text>
</comment>